<proteinExistence type="predicted"/>
<name>A0A7E4ZXT1_PANRE</name>
<reference evidence="3" key="2">
    <citation type="submission" date="2020-10" db="UniProtKB">
        <authorList>
            <consortium name="WormBaseParasite"/>
        </authorList>
    </citation>
    <scope>IDENTIFICATION</scope>
</reference>
<feature type="region of interest" description="Disordered" evidence="1">
    <location>
        <begin position="88"/>
        <end position="115"/>
    </location>
</feature>
<dbReference type="WBParaSite" id="Pan_g2374.t1">
    <property type="protein sequence ID" value="Pan_g2374.t1"/>
    <property type="gene ID" value="Pan_g2374"/>
</dbReference>
<evidence type="ECO:0000313" key="3">
    <source>
        <dbReference type="WBParaSite" id="Pan_g2374.t1"/>
    </source>
</evidence>
<organism evidence="2 3">
    <name type="scientific">Panagrellus redivivus</name>
    <name type="common">Microworm</name>
    <dbReference type="NCBI Taxonomy" id="6233"/>
    <lineage>
        <taxon>Eukaryota</taxon>
        <taxon>Metazoa</taxon>
        <taxon>Ecdysozoa</taxon>
        <taxon>Nematoda</taxon>
        <taxon>Chromadorea</taxon>
        <taxon>Rhabditida</taxon>
        <taxon>Tylenchina</taxon>
        <taxon>Panagrolaimomorpha</taxon>
        <taxon>Panagrolaimoidea</taxon>
        <taxon>Panagrolaimidae</taxon>
        <taxon>Panagrellus</taxon>
    </lineage>
</organism>
<reference evidence="2" key="1">
    <citation type="journal article" date="2013" name="Genetics">
        <title>The draft genome and transcriptome of Panagrellus redivivus are shaped by the harsh demands of a free-living lifestyle.</title>
        <authorList>
            <person name="Srinivasan J."/>
            <person name="Dillman A.R."/>
            <person name="Macchietto M.G."/>
            <person name="Heikkinen L."/>
            <person name="Lakso M."/>
            <person name="Fracchia K.M."/>
            <person name="Antoshechkin I."/>
            <person name="Mortazavi A."/>
            <person name="Wong G."/>
            <person name="Sternberg P.W."/>
        </authorList>
    </citation>
    <scope>NUCLEOTIDE SEQUENCE [LARGE SCALE GENOMIC DNA]</scope>
    <source>
        <strain evidence="2">MT8872</strain>
    </source>
</reference>
<dbReference type="AlphaFoldDB" id="A0A7E4ZXT1"/>
<keyword evidence="2" id="KW-1185">Reference proteome</keyword>
<protein>
    <submittedName>
        <fullName evidence="3">Aa_trans domain-containing protein</fullName>
    </submittedName>
</protein>
<evidence type="ECO:0000256" key="1">
    <source>
        <dbReference type="SAM" id="MobiDB-lite"/>
    </source>
</evidence>
<dbReference type="Proteomes" id="UP000492821">
    <property type="component" value="Unassembled WGS sequence"/>
</dbReference>
<evidence type="ECO:0000313" key="2">
    <source>
        <dbReference type="Proteomes" id="UP000492821"/>
    </source>
</evidence>
<sequence>MLSTSLIFAFVAGNTNPIRNPANLVFVVEPDFVSPEVPKTSVKRRYPEATYLKWRIFTTVAVISFHTVIAVSAFCDFSLSVSVINDLGPPSTSQKQVVKAIRRSPPRTGESSKTW</sequence>
<accession>A0A7E4ZXT1</accession>